<dbReference type="PROSITE" id="PS51257">
    <property type="entry name" value="PROKAR_LIPOPROTEIN"/>
    <property type="match status" value="1"/>
</dbReference>
<sequence>MSAKGGAGDGVVVPAITHPSSLACARSLGRRGFKTILVSEDESAEAFRSRYCDESVVVPSPSRDATAYKEALLGLARRSDVRTVLPVREKDVYLLSKYRDEFADHVGTPWPEFETLRTVQDRIRLYDAARKVGVPSPETHLLTECSDWSRPWIMKGRYSVLPTDSGAHGAGESRGLARPPTTRYLPAGERPDADRAVADMHHVPIVQEYLRSTDEYGFFALYDEGEAVATFQHRQIRGVHYSGGASAFRRSVEIPELERLGTRLLDHLDWHGVAMVEFLRDPDTGDFELMEINPRFWSSLPFTVQAGADFPYYAWLLANGDRDRIECDYEVGTAGHLLSGEASHLLSILADDTALVERPSFARTAADVLTSLVRHPRFDYLDPTDPLPFARYASNRIAGLSDRLVGSADEDDPASVPTEPPQRSRLEVNEPDFE</sequence>
<organism evidence="4 5">
    <name type="scientific">Halorussus limi</name>
    <dbReference type="NCBI Taxonomy" id="2938695"/>
    <lineage>
        <taxon>Archaea</taxon>
        <taxon>Methanobacteriati</taxon>
        <taxon>Methanobacteriota</taxon>
        <taxon>Stenosarchaea group</taxon>
        <taxon>Halobacteria</taxon>
        <taxon>Halobacteriales</taxon>
        <taxon>Haladaptataceae</taxon>
        <taxon>Halorussus</taxon>
    </lineage>
</organism>
<name>A0A8U0I196_9EURY</name>
<keyword evidence="4" id="KW-0614">Plasmid</keyword>
<feature type="domain" description="ATP-grasp" evidence="3">
    <location>
        <begin position="126"/>
        <end position="321"/>
    </location>
</feature>
<protein>
    <submittedName>
        <fullName evidence="4">Carboxylate--amine ligase</fullName>
    </submittedName>
</protein>
<reference evidence="4 5" key="1">
    <citation type="submission" date="2022-04" db="EMBL/GenBank/DDBJ databases">
        <title>Diverse halophilic archaea isolated from saline environments.</title>
        <authorList>
            <person name="Cui H.-L."/>
        </authorList>
    </citation>
    <scope>NUCLEOTIDE SEQUENCE [LARGE SCALE GENOMIC DNA]</scope>
    <source>
        <strain evidence="4 5">XZYJT49</strain>
        <plasmid evidence="4 5">unnamed1</plasmid>
    </source>
</reference>
<feature type="region of interest" description="Disordered" evidence="2">
    <location>
        <begin position="166"/>
        <end position="186"/>
    </location>
</feature>
<dbReference type="InterPro" id="IPR011761">
    <property type="entry name" value="ATP-grasp"/>
</dbReference>
<geneLocation type="plasmid" evidence="4 5">
    <name>unnamed1</name>
</geneLocation>
<keyword evidence="1" id="KW-0067">ATP-binding</keyword>
<dbReference type="PROSITE" id="PS50975">
    <property type="entry name" value="ATP_GRASP"/>
    <property type="match status" value="1"/>
</dbReference>
<evidence type="ECO:0000313" key="5">
    <source>
        <dbReference type="Proteomes" id="UP000830729"/>
    </source>
</evidence>
<evidence type="ECO:0000256" key="1">
    <source>
        <dbReference type="PROSITE-ProRule" id="PRU00409"/>
    </source>
</evidence>
<dbReference type="GO" id="GO:0016874">
    <property type="term" value="F:ligase activity"/>
    <property type="evidence" value="ECO:0007669"/>
    <property type="project" value="UniProtKB-KW"/>
</dbReference>
<dbReference type="GO" id="GO:0046872">
    <property type="term" value="F:metal ion binding"/>
    <property type="evidence" value="ECO:0007669"/>
    <property type="project" value="InterPro"/>
</dbReference>
<evidence type="ECO:0000313" key="4">
    <source>
        <dbReference type="EMBL" id="UPV76661.1"/>
    </source>
</evidence>
<evidence type="ECO:0000256" key="2">
    <source>
        <dbReference type="SAM" id="MobiDB-lite"/>
    </source>
</evidence>
<dbReference type="Proteomes" id="UP000830729">
    <property type="component" value="Plasmid unnamed1"/>
</dbReference>
<dbReference type="Gene3D" id="3.30.470.20">
    <property type="entry name" value="ATP-grasp fold, B domain"/>
    <property type="match status" value="1"/>
</dbReference>
<dbReference type="GO" id="GO:0005524">
    <property type="term" value="F:ATP binding"/>
    <property type="evidence" value="ECO:0007669"/>
    <property type="project" value="UniProtKB-UniRule"/>
</dbReference>
<evidence type="ECO:0000259" key="3">
    <source>
        <dbReference type="PROSITE" id="PS50975"/>
    </source>
</evidence>
<accession>A0A8U0I196</accession>
<keyword evidence="4" id="KW-0436">Ligase</keyword>
<feature type="region of interest" description="Disordered" evidence="2">
    <location>
        <begin position="403"/>
        <end position="434"/>
    </location>
</feature>
<gene>
    <name evidence="4" type="ORF">M0R89_19205</name>
</gene>
<keyword evidence="1" id="KW-0547">Nucleotide-binding</keyword>
<dbReference type="AlphaFoldDB" id="A0A8U0I196"/>
<dbReference type="EMBL" id="CP096660">
    <property type="protein sequence ID" value="UPV76661.1"/>
    <property type="molecule type" value="Genomic_DNA"/>
</dbReference>
<keyword evidence="5" id="KW-1185">Reference proteome</keyword>
<proteinExistence type="predicted"/>
<dbReference type="SUPFAM" id="SSF56059">
    <property type="entry name" value="Glutathione synthetase ATP-binding domain-like"/>
    <property type="match status" value="1"/>
</dbReference>
<dbReference type="KEGG" id="halx:M0R89_19205"/>
<dbReference type="Gene3D" id="3.40.50.20">
    <property type="match status" value="1"/>
</dbReference>